<name>A0AAD5VLN7_9AGAR</name>
<evidence type="ECO:0000313" key="3">
    <source>
        <dbReference type="EMBL" id="KAJ3563602.1"/>
    </source>
</evidence>
<dbReference type="PANTHER" id="PTHR11439:SF467">
    <property type="entry name" value="INTEGRASE CATALYTIC DOMAIN-CONTAINING PROTEIN"/>
    <property type="match status" value="1"/>
</dbReference>
<dbReference type="InterPro" id="IPR043502">
    <property type="entry name" value="DNA/RNA_pol_sf"/>
</dbReference>
<proteinExistence type="predicted"/>
<protein>
    <recommendedName>
        <fullName evidence="2">Reverse transcriptase Ty1/copia-type domain-containing protein</fullName>
    </recommendedName>
</protein>
<keyword evidence="4" id="KW-1185">Reference proteome</keyword>
<evidence type="ECO:0000256" key="1">
    <source>
        <dbReference type="SAM" id="MobiDB-lite"/>
    </source>
</evidence>
<dbReference type="CDD" id="cd09272">
    <property type="entry name" value="RNase_HI_RT_Ty1"/>
    <property type="match status" value="1"/>
</dbReference>
<organism evidence="3 4">
    <name type="scientific">Leucocoprinus birnbaumii</name>
    <dbReference type="NCBI Taxonomy" id="56174"/>
    <lineage>
        <taxon>Eukaryota</taxon>
        <taxon>Fungi</taxon>
        <taxon>Dikarya</taxon>
        <taxon>Basidiomycota</taxon>
        <taxon>Agaricomycotina</taxon>
        <taxon>Agaricomycetes</taxon>
        <taxon>Agaricomycetidae</taxon>
        <taxon>Agaricales</taxon>
        <taxon>Agaricineae</taxon>
        <taxon>Agaricaceae</taxon>
        <taxon>Leucocoprinus</taxon>
    </lineage>
</organism>
<dbReference type="EMBL" id="JANIEX010000742">
    <property type="protein sequence ID" value="KAJ3563602.1"/>
    <property type="molecule type" value="Genomic_DNA"/>
</dbReference>
<sequence length="613" mass="68026">MCYLSLMTGPDVPPPKSQLPSSAPIDLPPLSPSPELSLPQTPRVGSSQLPLQLDDTLSDSDDNYPYATSIGPAPPSTPPSRHPPPSPPHIHHGDHIRKVPDEWWKVKHSAKMADTEDFQEVEFAGSVSGPDPCTYKAAMKAPDAEKWKEACDTEVMNLIANGTWELVELPPGAKVVDSSWVFKVKLHADGSLEHYGSCIVAKGYSQRPGYDYTEVFAPTFHPASLHLIFALVAHEGYKLCSLDISSAFTYGELDEVIYMHQPEGYHQGGPNVNKKLWSVLEDLGFEHVQSDNSIFIYSKGDVKIIVPVFIDDITLVSKNDGAMDRTVNDLQKHFKLCDLGDTSFLLSVQVKQDLDAHTISLSQTHYIDELLKRFGMDDCNPVRSPLEPGSNLSGIVPTPSEVEDMRKVPYLSAVGSLQYLATMTHPDIAFAVSYLGCFNHNPAPAHWTAVKHLLRYLKGTCDYKLVYKGNDDKELFVTYSDASHSRYHDTGRSTGGYVILVCGGAVRWSSKCQPFVTLFSTEAEYVAAVEAGKEIMWMRNILSEFGYPPDYASTLFIDNKSGIDVAKNPEHHGRMKHLDLRFYWLRDQVADIFTKPVSIQTLDFAVPLMGFSA</sequence>
<reference evidence="3" key="1">
    <citation type="submission" date="2022-07" db="EMBL/GenBank/DDBJ databases">
        <title>Genome Sequence of Leucocoprinus birnbaumii.</title>
        <authorList>
            <person name="Buettner E."/>
        </authorList>
    </citation>
    <scope>NUCLEOTIDE SEQUENCE</scope>
    <source>
        <strain evidence="3">VT141</strain>
    </source>
</reference>
<dbReference type="AlphaFoldDB" id="A0AAD5VLN7"/>
<dbReference type="SUPFAM" id="SSF56672">
    <property type="entry name" value="DNA/RNA polymerases"/>
    <property type="match status" value="1"/>
</dbReference>
<feature type="domain" description="Reverse transcriptase Ty1/copia-type" evidence="2">
    <location>
        <begin position="161"/>
        <end position="387"/>
    </location>
</feature>
<accession>A0AAD5VLN7</accession>
<dbReference type="PANTHER" id="PTHR11439">
    <property type="entry name" value="GAG-POL-RELATED RETROTRANSPOSON"/>
    <property type="match status" value="1"/>
</dbReference>
<feature type="compositionally biased region" description="Pro residues" evidence="1">
    <location>
        <begin position="72"/>
        <end position="88"/>
    </location>
</feature>
<evidence type="ECO:0000313" key="4">
    <source>
        <dbReference type="Proteomes" id="UP001213000"/>
    </source>
</evidence>
<dbReference type="InterPro" id="IPR013103">
    <property type="entry name" value="RVT_2"/>
</dbReference>
<feature type="compositionally biased region" description="Low complexity" evidence="1">
    <location>
        <begin position="33"/>
        <end position="55"/>
    </location>
</feature>
<comment type="caution">
    <text evidence="3">The sequence shown here is derived from an EMBL/GenBank/DDBJ whole genome shotgun (WGS) entry which is preliminary data.</text>
</comment>
<evidence type="ECO:0000259" key="2">
    <source>
        <dbReference type="Pfam" id="PF07727"/>
    </source>
</evidence>
<feature type="region of interest" description="Disordered" evidence="1">
    <location>
        <begin position="1"/>
        <end position="95"/>
    </location>
</feature>
<gene>
    <name evidence="3" type="ORF">NP233_g8833</name>
</gene>
<dbReference type="Proteomes" id="UP001213000">
    <property type="component" value="Unassembled WGS sequence"/>
</dbReference>
<dbReference type="Pfam" id="PF07727">
    <property type="entry name" value="RVT_2"/>
    <property type="match status" value="1"/>
</dbReference>